<organism evidence="1 2">
    <name type="scientific">Achromobacter piechaudii</name>
    <dbReference type="NCBI Taxonomy" id="72556"/>
    <lineage>
        <taxon>Bacteria</taxon>
        <taxon>Pseudomonadati</taxon>
        <taxon>Pseudomonadota</taxon>
        <taxon>Betaproteobacteria</taxon>
        <taxon>Burkholderiales</taxon>
        <taxon>Alcaligenaceae</taxon>
        <taxon>Achromobacter</taxon>
    </lineage>
</organism>
<name>A0A6S7EQV5_9BURK</name>
<reference evidence="1 2" key="1">
    <citation type="submission" date="2020-04" db="EMBL/GenBank/DDBJ databases">
        <authorList>
            <person name="De Canck E."/>
        </authorList>
    </citation>
    <scope>NUCLEOTIDE SEQUENCE [LARGE SCALE GENOMIC DNA]</scope>
    <source>
        <strain evidence="1 2">LMG 1861</strain>
    </source>
</reference>
<sequence>MRTHPSPTASTSSSWLWRFGLFAMAALIALYASAVRAEPFDRQLENQRYQQWLQAFRQDLQALRQSPGAANADIDKLFAKTLVPGSRATQLVRSLAKEPGGSTHGEIHFVGIQRVFMASLAQSVVAGDGGVYPDTHDTYKSQALRVRYMHVDGGGRLERYFNNPEIFNPYRLPDPGVYERDAYPFLLFEDGPGGLRLGGVSKEFWDLVKFMDSLQYA</sequence>
<dbReference type="Proteomes" id="UP000494105">
    <property type="component" value="Unassembled WGS sequence"/>
</dbReference>
<dbReference type="EMBL" id="CADILD010000004">
    <property type="protein sequence ID" value="CAB3920409.1"/>
    <property type="molecule type" value="Genomic_DNA"/>
</dbReference>
<gene>
    <name evidence="1" type="ORF">LMG1861_05361</name>
</gene>
<protein>
    <submittedName>
        <fullName evidence="1">Uncharacterized protein</fullName>
    </submittedName>
</protein>
<accession>A0A6S7EQV5</accession>
<dbReference type="AlphaFoldDB" id="A0A6S7EQV5"/>
<proteinExistence type="predicted"/>
<evidence type="ECO:0000313" key="1">
    <source>
        <dbReference type="EMBL" id="CAB3920409.1"/>
    </source>
</evidence>
<evidence type="ECO:0000313" key="2">
    <source>
        <dbReference type="Proteomes" id="UP000494105"/>
    </source>
</evidence>
<dbReference type="RefSeq" id="WP_175129956.1">
    <property type="nucleotide sequence ID" value="NZ_CADILD010000004.1"/>
</dbReference>